<evidence type="ECO:0000256" key="2">
    <source>
        <dbReference type="ARBA" id="ARBA00023242"/>
    </source>
</evidence>
<feature type="region of interest" description="Disordered" evidence="3">
    <location>
        <begin position="747"/>
        <end position="771"/>
    </location>
</feature>
<evidence type="ECO:0008006" key="8">
    <source>
        <dbReference type="Google" id="ProtNLM"/>
    </source>
</evidence>
<dbReference type="EMBL" id="JAEUBG010005370">
    <property type="protein sequence ID" value="KAH3675708.1"/>
    <property type="molecule type" value="Genomic_DNA"/>
</dbReference>
<dbReference type="Pfam" id="PF04802">
    <property type="entry name" value="PP4R3"/>
    <property type="match status" value="1"/>
</dbReference>
<keyword evidence="7" id="KW-1185">Reference proteome</keyword>
<dbReference type="InterPro" id="IPR051137">
    <property type="entry name" value="PP4R3-like"/>
</dbReference>
<feature type="compositionally biased region" description="Polar residues" evidence="3">
    <location>
        <begin position="852"/>
        <end position="862"/>
    </location>
</feature>
<dbReference type="GO" id="GO:0072542">
    <property type="term" value="F:protein phosphatase activator activity"/>
    <property type="evidence" value="ECO:0007669"/>
    <property type="project" value="TreeGrafter"/>
</dbReference>
<gene>
    <name evidence="6" type="ORF">WICPIJ_009295</name>
</gene>
<dbReference type="InterPro" id="IPR055236">
    <property type="entry name" value="EVH1_PP4R3"/>
</dbReference>
<evidence type="ECO:0000256" key="1">
    <source>
        <dbReference type="ARBA" id="ARBA00004123"/>
    </source>
</evidence>
<reference evidence="6" key="2">
    <citation type="submission" date="2021-01" db="EMBL/GenBank/DDBJ databases">
        <authorList>
            <person name="Schikora-Tamarit M.A."/>
        </authorList>
    </citation>
    <scope>NUCLEOTIDE SEQUENCE</scope>
    <source>
        <strain evidence="6">CBS2887</strain>
    </source>
</reference>
<evidence type="ECO:0000256" key="3">
    <source>
        <dbReference type="SAM" id="MobiDB-lite"/>
    </source>
</evidence>
<dbReference type="PANTHER" id="PTHR23318">
    <property type="entry name" value="ATP SYNTHASE GAMMA-RELATED"/>
    <property type="match status" value="1"/>
</dbReference>
<reference evidence="6" key="1">
    <citation type="journal article" date="2021" name="Open Biol.">
        <title>Shared evolutionary footprints suggest mitochondrial oxidative damage underlies multiple complex I losses in fungi.</title>
        <authorList>
            <person name="Schikora-Tamarit M.A."/>
            <person name="Marcet-Houben M."/>
            <person name="Nosek J."/>
            <person name="Gabaldon T."/>
        </authorList>
    </citation>
    <scope>NUCLEOTIDE SEQUENCE</scope>
    <source>
        <strain evidence="6">CBS2887</strain>
    </source>
</reference>
<feature type="domain" description="PP4R3 EVH1-like" evidence="5">
    <location>
        <begin position="12"/>
        <end position="110"/>
    </location>
</feature>
<dbReference type="InterPro" id="IPR016024">
    <property type="entry name" value="ARM-type_fold"/>
</dbReference>
<proteinExistence type="predicted"/>
<protein>
    <recommendedName>
        <fullName evidence="8">Serine/threonine-protein phosphatase 4 regulatory subunit 3-like central domain-containing protein</fullName>
    </recommendedName>
</protein>
<dbReference type="Gene3D" id="2.30.29.30">
    <property type="entry name" value="Pleckstrin-homology domain (PH domain)/Phosphotyrosine-binding domain (PTB)"/>
    <property type="match status" value="1"/>
</dbReference>
<comment type="caution">
    <text evidence="6">The sequence shown here is derived from an EMBL/GenBank/DDBJ whole genome shotgun (WGS) entry which is preliminary data.</text>
</comment>
<dbReference type="Pfam" id="PF22972">
    <property type="entry name" value="EVH1_PP4R3"/>
    <property type="match status" value="1"/>
</dbReference>
<dbReference type="OrthoDB" id="27483at2759"/>
<evidence type="ECO:0000259" key="4">
    <source>
        <dbReference type="Pfam" id="PF04802"/>
    </source>
</evidence>
<dbReference type="Proteomes" id="UP000774326">
    <property type="component" value="Unassembled WGS sequence"/>
</dbReference>
<feature type="domain" description="Serine/threonine-protein phosphatase 4 regulatory subunit 3-like central" evidence="4">
    <location>
        <begin position="151"/>
        <end position="737"/>
    </location>
</feature>
<accession>A0A9P8TDP9</accession>
<dbReference type="GO" id="GO:0030289">
    <property type="term" value="C:protein phosphatase 4 complex"/>
    <property type="evidence" value="ECO:0007669"/>
    <property type="project" value="TreeGrafter"/>
</dbReference>
<name>A0A9P8TDP9_WICPI</name>
<feature type="compositionally biased region" description="Acidic residues" evidence="3">
    <location>
        <begin position="758"/>
        <end position="771"/>
    </location>
</feature>
<sequence>MTRSNKSINSLRRVKVYMLSDTWIDSGTGYCSGEFGLQDQSPYLLVKNEHNENEELLRAKIEGTIQFQRQQDTLIVWTDLDGNNIALSFQEKDGCTTLCDFIIKVQRERIAPEISLVSVVTNELEGDMTELITGPIRYPSLTPQCSDLVSILNCFNDNPNSLFYKQSIATFIKDNNFIPELVRLFEESESQRKIKNLHLLCNIVKTLILFNEGLVLDLILEDQSIMGIVGILEYDPDYPKFKSNHRQFLKDDTKFKEIVPLKNEHIENLIKKTYILQFLKDVVLARLLDDATFNLISSTIHFNQMDIIEYLIKGDFIDELFNIYQGSSKDPHTPVNANDILTHEETNQQRDGIRLLHQFVLMAKNLQPQHKTKFFKSLIKKGLLKTINFILHDTSVDIRVLGTEIVVAIIDHDVLIINGIDPEDRTSENSVDQDEKQLNGGEVFKSSEYEQAEDDDQLLGEEYNEQDNVGSQYRKVTLSSDMTLLKVLTKFLLEDSNPGLRLQAFEALKSLLNPVSNVSPMAAGGGEFDFLYEYHEDETKDHLETLAYFNAFYEEVAPLLFKPIMELNNKEEDQIEAAAATQSTDAAYDQALLIHLCELITFCSKDKVFSRAFFLENHILLGINKLIRPSYKLQLRLTAVRTLKSIIQLNDDYYTRYMIQYDLFDEVFQLFKETEGVPNLAYSTVLNLFEIILIGLEKLKDRKNFRILANHLVSRFSEQLNSISIVSSGKDLIKVVEETADSSMAVVEDNTATNGNLEEQEVDEENDDELDDLSEPEILTEPLQEEDILNNEILIQTNSAKMRKPVVYQEAEPTLLTEEKENHMITTATSSSSSSPSAEKQSPITPKRATLITLTTDESPSPSAKRKTIDDDDVDLESNRNDVKRKFTFKEKFTNASKKIASKFSSGNDQAQNSK</sequence>
<keyword evidence="2" id="KW-0539">Nucleus</keyword>
<dbReference type="InterPro" id="IPR006887">
    <property type="entry name" value="P4R3-like_central_dom"/>
</dbReference>
<feature type="region of interest" description="Disordered" evidence="3">
    <location>
        <begin position="825"/>
        <end position="885"/>
    </location>
</feature>
<evidence type="ECO:0000259" key="5">
    <source>
        <dbReference type="Pfam" id="PF22972"/>
    </source>
</evidence>
<organism evidence="6 7">
    <name type="scientific">Wickerhamomyces pijperi</name>
    <name type="common">Yeast</name>
    <name type="synonym">Pichia pijperi</name>
    <dbReference type="NCBI Taxonomy" id="599730"/>
    <lineage>
        <taxon>Eukaryota</taxon>
        <taxon>Fungi</taxon>
        <taxon>Dikarya</taxon>
        <taxon>Ascomycota</taxon>
        <taxon>Saccharomycotina</taxon>
        <taxon>Saccharomycetes</taxon>
        <taxon>Phaffomycetales</taxon>
        <taxon>Wickerhamomycetaceae</taxon>
        <taxon>Wickerhamomyces</taxon>
    </lineage>
</organism>
<dbReference type="GO" id="GO:0005654">
    <property type="term" value="C:nucleoplasm"/>
    <property type="evidence" value="ECO:0007669"/>
    <property type="project" value="TreeGrafter"/>
</dbReference>
<evidence type="ECO:0000313" key="7">
    <source>
        <dbReference type="Proteomes" id="UP000774326"/>
    </source>
</evidence>
<dbReference type="SUPFAM" id="SSF48371">
    <property type="entry name" value="ARM repeat"/>
    <property type="match status" value="1"/>
</dbReference>
<dbReference type="PANTHER" id="PTHR23318:SF0">
    <property type="entry name" value="SERINE_THREONINE-PROTEIN PHOSPHATASE 4 REGULATORY SUBUNIT 3"/>
    <property type="match status" value="1"/>
</dbReference>
<dbReference type="AlphaFoldDB" id="A0A9P8TDP9"/>
<comment type="subcellular location">
    <subcellularLocation>
        <location evidence="1">Nucleus</location>
    </subcellularLocation>
</comment>
<dbReference type="GO" id="GO:0006974">
    <property type="term" value="P:DNA damage response"/>
    <property type="evidence" value="ECO:0007669"/>
    <property type="project" value="TreeGrafter"/>
</dbReference>
<dbReference type="InterPro" id="IPR011993">
    <property type="entry name" value="PH-like_dom_sf"/>
</dbReference>
<evidence type="ECO:0000313" key="6">
    <source>
        <dbReference type="EMBL" id="KAH3675708.1"/>
    </source>
</evidence>